<dbReference type="InterPro" id="IPR036388">
    <property type="entry name" value="WH-like_DNA-bd_sf"/>
</dbReference>
<dbReference type="GO" id="GO:0003700">
    <property type="term" value="F:DNA-binding transcription factor activity"/>
    <property type="evidence" value="ECO:0007669"/>
    <property type="project" value="TreeGrafter"/>
</dbReference>
<dbReference type="PROSITE" id="PS51078">
    <property type="entry name" value="ICLR_ED"/>
    <property type="match status" value="1"/>
</dbReference>
<dbReference type="SMART" id="SM00346">
    <property type="entry name" value="HTH_ICLR"/>
    <property type="match status" value="1"/>
</dbReference>
<gene>
    <name evidence="6" type="ORF">Aple_085840</name>
</gene>
<protein>
    <submittedName>
        <fullName evidence="6">IclR family transcriptional regulator</fullName>
    </submittedName>
</protein>
<dbReference type="OrthoDB" id="4474362at2"/>
<accession>A0A5M3XWZ2</accession>
<dbReference type="SUPFAM" id="SSF46785">
    <property type="entry name" value="Winged helix' DNA-binding domain"/>
    <property type="match status" value="1"/>
</dbReference>
<dbReference type="PROSITE" id="PS51077">
    <property type="entry name" value="HTH_ICLR"/>
    <property type="match status" value="1"/>
</dbReference>
<dbReference type="InterPro" id="IPR011991">
    <property type="entry name" value="ArsR-like_HTH"/>
</dbReference>
<dbReference type="InterPro" id="IPR036390">
    <property type="entry name" value="WH_DNA-bd_sf"/>
</dbReference>
<dbReference type="InterPro" id="IPR050707">
    <property type="entry name" value="HTH_MetabolicPath_Reg"/>
</dbReference>
<dbReference type="SUPFAM" id="SSF55781">
    <property type="entry name" value="GAF domain-like"/>
    <property type="match status" value="1"/>
</dbReference>
<keyword evidence="7" id="KW-1185">Reference proteome</keyword>
<dbReference type="Pfam" id="PF01614">
    <property type="entry name" value="IclR_C"/>
    <property type="match status" value="1"/>
</dbReference>
<keyword evidence="2" id="KW-0238">DNA-binding</keyword>
<dbReference type="Gene3D" id="1.10.10.10">
    <property type="entry name" value="Winged helix-like DNA-binding domain superfamily/Winged helix DNA-binding domain"/>
    <property type="match status" value="1"/>
</dbReference>
<dbReference type="Gene3D" id="3.30.450.40">
    <property type="match status" value="1"/>
</dbReference>
<dbReference type="AlphaFoldDB" id="A0A5M3XWZ2"/>
<dbReference type="CDD" id="cd00090">
    <property type="entry name" value="HTH_ARSR"/>
    <property type="match status" value="1"/>
</dbReference>
<name>A0A5M3XWZ2_9ACTN</name>
<sequence>MTSSGVQSVRRVAEVLQVLSEGRRPMSVSGIARHVELPVSTTYRLVASLESAGMVQRLPDGNIGLGVATLDLANAARRHTEVGILWAIRPTMQWLVQQTHETVLLMMPAGSQAVCVEQVYSFHPVRLSYEVGRAMPLYAGASNKVILAFLDRRRRESIVADADGKALIAGGTVSRDALERELEDIRAAGYCVTDGEINPGTTGLAVPLTHKKRVLASLTVAGPSERIRTRITPYLGLLQQAATRLDGSWG</sequence>
<dbReference type="GO" id="GO:0003677">
    <property type="term" value="F:DNA binding"/>
    <property type="evidence" value="ECO:0007669"/>
    <property type="project" value="UniProtKB-KW"/>
</dbReference>
<keyword evidence="1" id="KW-0805">Transcription regulation</keyword>
<dbReference type="PANTHER" id="PTHR30136:SF24">
    <property type="entry name" value="HTH-TYPE TRANSCRIPTIONAL REPRESSOR ALLR"/>
    <property type="match status" value="1"/>
</dbReference>
<evidence type="ECO:0000256" key="3">
    <source>
        <dbReference type="ARBA" id="ARBA00023163"/>
    </source>
</evidence>
<proteinExistence type="predicted"/>
<evidence type="ECO:0000256" key="2">
    <source>
        <dbReference type="ARBA" id="ARBA00023125"/>
    </source>
</evidence>
<evidence type="ECO:0000259" key="5">
    <source>
        <dbReference type="PROSITE" id="PS51078"/>
    </source>
</evidence>
<dbReference type="InterPro" id="IPR005471">
    <property type="entry name" value="Tscrpt_reg_IclR_N"/>
</dbReference>
<organism evidence="6 7">
    <name type="scientific">Acrocarpospora pleiomorpha</name>
    <dbReference type="NCBI Taxonomy" id="90975"/>
    <lineage>
        <taxon>Bacteria</taxon>
        <taxon>Bacillati</taxon>
        <taxon>Actinomycetota</taxon>
        <taxon>Actinomycetes</taxon>
        <taxon>Streptosporangiales</taxon>
        <taxon>Streptosporangiaceae</taxon>
        <taxon>Acrocarpospora</taxon>
    </lineage>
</organism>
<comment type="caution">
    <text evidence="6">The sequence shown here is derived from an EMBL/GenBank/DDBJ whole genome shotgun (WGS) entry which is preliminary data.</text>
</comment>
<dbReference type="Pfam" id="PF09339">
    <property type="entry name" value="HTH_IclR"/>
    <property type="match status" value="1"/>
</dbReference>
<keyword evidence="3" id="KW-0804">Transcription</keyword>
<dbReference type="RefSeq" id="WP_155350437.1">
    <property type="nucleotide sequence ID" value="NZ_BAAAHM010000019.1"/>
</dbReference>
<evidence type="ECO:0000313" key="7">
    <source>
        <dbReference type="Proteomes" id="UP000377595"/>
    </source>
</evidence>
<evidence type="ECO:0000259" key="4">
    <source>
        <dbReference type="PROSITE" id="PS51077"/>
    </source>
</evidence>
<dbReference type="InterPro" id="IPR029016">
    <property type="entry name" value="GAF-like_dom_sf"/>
</dbReference>
<feature type="domain" description="HTH iclR-type" evidence="4">
    <location>
        <begin position="6"/>
        <end position="67"/>
    </location>
</feature>
<dbReference type="InterPro" id="IPR014757">
    <property type="entry name" value="Tscrpt_reg_IclR_C"/>
</dbReference>
<evidence type="ECO:0000313" key="6">
    <source>
        <dbReference type="EMBL" id="GES25685.1"/>
    </source>
</evidence>
<feature type="domain" description="IclR-ED" evidence="5">
    <location>
        <begin position="68"/>
        <end position="250"/>
    </location>
</feature>
<dbReference type="PANTHER" id="PTHR30136">
    <property type="entry name" value="HELIX-TURN-HELIX TRANSCRIPTIONAL REGULATOR, ICLR FAMILY"/>
    <property type="match status" value="1"/>
</dbReference>
<evidence type="ECO:0000256" key="1">
    <source>
        <dbReference type="ARBA" id="ARBA00023015"/>
    </source>
</evidence>
<dbReference type="Proteomes" id="UP000377595">
    <property type="component" value="Unassembled WGS sequence"/>
</dbReference>
<reference evidence="6 7" key="1">
    <citation type="submission" date="2019-10" db="EMBL/GenBank/DDBJ databases">
        <title>Whole genome shotgun sequence of Acrocarpospora pleiomorpha NBRC 16267.</title>
        <authorList>
            <person name="Ichikawa N."/>
            <person name="Kimura A."/>
            <person name="Kitahashi Y."/>
            <person name="Komaki H."/>
            <person name="Oguchi A."/>
        </authorList>
    </citation>
    <scope>NUCLEOTIDE SEQUENCE [LARGE SCALE GENOMIC DNA]</scope>
    <source>
        <strain evidence="6 7">NBRC 16267</strain>
    </source>
</reference>
<dbReference type="GO" id="GO:0045892">
    <property type="term" value="P:negative regulation of DNA-templated transcription"/>
    <property type="evidence" value="ECO:0007669"/>
    <property type="project" value="TreeGrafter"/>
</dbReference>
<dbReference type="EMBL" id="BLAF01000071">
    <property type="protein sequence ID" value="GES25685.1"/>
    <property type="molecule type" value="Genomic_DNA"/>
</dbReference>